<dbReference type="PANTHER" id="PTHR34821">
    <property type="entry name" value="INNER MEMBRANE PROTEIN YDCZ"/>
    <property type="match status" value="1"/>
</dbReference>
<evidence type="ECO:0000313" key="2">
    <source>
        <dbReference type="EMBL" id="MCR0984466.1"/>
    </source>
</evidence>
<reference evidence="2 3" key="1">
    <citation type="submission" date="2022-06" db="EMBL/GenBank/DDBJ databases">
        <title>Roseomonas CN29.</title>
        <authorList>
            <person name="Cheng Y."/>
            <person name="He X."/>
        </authorList>
    </citation>
    <scope>NUCLEOTIDE SEQUENCE [LARGE SCALE GENOMIC DNA]</scope>
    <source>
        <strain evidence="2 3">CN29</strain>
    </source>
</reference>
<feature type="transmembrane region" description="Helical" evidence="1">
    <location>
        <begin position="96"/>
        <end position="114"/>
    </location>
</feature>
<feature type="transmembrane region" description="Helical" evidence="1">
    <location>
        <begin position="71"/>
        <end position="90"/>
    </location>
</feature>
<sequence>MGWLAWLAAVVAGIGNPVQSAAGARLHEGMGSTALAALVVYAVALLGLLLLSPFLGLSFRDLGPRLAGLPWWAWVGGLCNLAFVLAGMLATRPLGAGTFTVITACLAVVASILLDRFGLMGLEPRPLSAMRLLGAAMAIGAIVLVARS</sequence>
<keyword evidence="1" id="KW-1133">Transmembrane helix</keyword>
<name>A0ABT1X9M7_9PROT</name>
<comment type="caution">
    <text evidence="2">The sequence shown here is derived from an EMBL/GenBank/DDBJ whole genome shotgun (WGS) entry which is preliminary data.</text>
</comment>
<accession>A0ABT1X9M7</accession>
<dbReference type="PANTHER" id="PTHR34821:SF2">
    <property type="entry name" value="INNER MEMBRANE PROTEIN YDCZ"/>
    <property type="match status" value="1"/>
</dbReference>
<dbReference type="RefSeq" id="WP_257718121.1">
    <property type="nucleotide sequence ID" value="NZ_JANJOU010000021.1"/>
</dbReference>
<feature type="transmembrane region" description="Helical" evidence="1">
    <location>
        <begin position="126"/>
        <end position="146"/>
    </location>
</feature>
<organism evidence="2 3">
    <name type="scientific">Roseomonas populi</name>
    <dbReference type="NCBI Taxonomy" id="3121582"/>
    <lineage>
        <taxon>Bacteria</taxon>
        <taxon>Pseudomonadati</taxon>
        <taxon>Pseudomonadota</taxon>
        <taxon>Alphaproteobacteria</taxon>
        <taxon>Acetobacterales</taxon>
        <taxon>Roseomonadaceae</taxon>
        <taxon>Roseomonas</taxon>
    </lineage>
</organism>
<dbReference type="Proteomes" id="UP001524642">
    <property type="component" value="Unassembled WGS sequence"/>
</dbReference>
<evidence type="ECO:0000313" key="3">
    <source>
        <dbReference type="Proteomes" id="UP001524642"/>
    </source>
</evidence>
<evidence type="ECO:0000256" key="1">
    <source>
        <dbReference type="SAM" id="Phobius"/>
    </source>
</evidence>
<gene>
    <name evidence="2" type="ORF">NRP21_20620</name>
</gene>
<dbReference type="InterPro" id="IPR006750">
    <property type="entry name" value="YdcZ"/>
</dbReference>
<dbReference type="Pfam" id="PF04657">
    <property type="entry name" value="DMT_YdcZ"/>
    <property type="match status" value="1"/>
</dbReference>
<keyword evidence="1" id="KW-0472">Membrane</keyword>
<protein>
    <submittedName>
        <fullName evidence="2">DMT family transporter</fullName>
    </submittedName>
</protein>
<feature type="transmembrane region" description="Helical" evidence="1">
    <location>
        <begin position="36"/>
        <end position="59"/>
    </location>
</feature>
<proteinExistence type="predicted"/>
<dbReference type="EMBL" id="JANJOU010000021">
    <property type="protein sequence ID" value="MCR0984466.1"/>
    <property type="molecule type" value="Genomic_DNA"/>
</dbReference>
<keyword evidence="3" id="KW-1185">Reference proteome</keyword>
<keyword evidence="1" id="KW-0812">Transmembrane</keyword>